<dbReference type="Proteomes" id="UP000295497">
    <property type="component" value="Chromosome"/>
</dbReference>
<organism evidence="1 2">
    <name type="scientific">Sorangium cellulosum</name>
    <name type="common">Polyangium cellulosum</name>
    <dbReference type="NCBI Taxonomy" id="56"/>
    <lineage>
        <taxon>Bacteria</taxon>
        <taxon>Pseudomonadati</taxon>
        <taxon>Myxococcota</taxon>
        <taxon>Polyangia</taxon>
        <taxon>Polyangiales</taxon>
        <taxon>Polyangiaceae</taxon>
        <taxon>Sorangium</taxon>
    </lineage>
</organism>
<dbReference type="EMBL" id="CP012672">
    <property type="protein sequence ID" value="AUX30321.1"/>
    <property type="molecule type" value="Genomic_DNA"/>
</dbReference>
<protein>
    <submittedName>
        <fullName evidence="1">Uncharacterized protein</fullName>
    </submittedName>
</protein>
<proteinExistence type="predicted"/>
<reference evidence="1 2" key="1">
    <citation type="submission" date="2015-09" db="EMBL/GenBank/DDBJ databases">
        <title>Sorangium comparison.</title>
        <authorList>
            <person name="Zaburannyi N."/>
            <person name="Bunk B."/>
            <person name="Overmann J."/>
            <person name="Mueller R."/>
        </authorList>
    </citation>
    <scope>NUCLEOTIDE SEQUENCE [LARGE SCALE GENOMIC DNA]</scope>
    <source>
        <strain evidence="1 2">So ce836</strain>
    </source>
</reference>
<name>A0A4P2QKT8_SORCE</name>
<evidence type="ECO:0000313" key="1">
    <source>
        <dbReference type="EMBL" id="AUX30321.1"/>
    </source>
</evidence>
<sequence>MRRTLAIDVLACPACKGRMKLVAMLTEPRSIARFLTALGEPTDVPVRSPLCQRRVRQTAPGNLW</sequence>
<evidence type="ECO:0000313" key="2">
    <source>
        <dbReference type="Proteomes" id="UP000295497"/>
    </source>
</evidence>
<dbReference type="AlphaFoldDB" id="A0A4P2QKT8"/>
<gene>
    <name evidence="1" type="ORF">SOCE836_024210</name>
</gene>
<accession>A0A4P2QKT8</accession>